<sequence length="114" mass="12530">MVLCSPTRQLMHWVLPGPAQRLLDGLPYYLLCEAAASVSLPNVEVDTGECTVAEAREENLSEALDHCVEAGHLLLRLHGRNLEGDFTLARLSPDSHIWRFSVGHAAPHSVVLHT</sequence>
<dbReference type="AlphaFoldDB" id="A0A1W1VZB6"/>
<dbReference type="Proteomes" id="UP000192266">
    <property type="component" value="Unassembled WGS sequence"/>
</dbReference>
<dbReference type="EMBL" id="FWWW01000085">
    <property type="protein sequence ID" value="SMB98613.1"/>
    <property type="molecule type" value="Genomic_DNA"/>
</dbReference>
<organism evidence="1 2">
    <name type="scientific">Hymenobacter roseosalivarius DSM 11622</name>
    <dbReference type="NCBI Taxonomy" id="645990"/>
    <lineage>
        <taxon>Bacteria</taxon>
        <taxon>Pseudomonadati</taxon>
        <taxon>Bacteroidota</taxon>
        <taxon>Cytophagia</taxon>
        <taxon>Cytophagales</taxon>
        <taxon>Hymenobacteraceae</taxon>
        <taxon>Hymenobacter</taxon>
    </lineage>
</organism>
<protein>
    <submittedName>
        <fullName evidence="1">Uncharacterized protein</fullName>
    </submittedName>
</protein>
<dbReference type="RefSeq" id="WP_084446933.1">
    <property type="nucleotide sequence ID" value="NZ_FWWW01000085.1"/>
</dbReference>
<gene>
    <name evidence="1" type="ORF">SAMN00120144_3824</name>
</gene>
<proteinExistence type="predicted"/>
<evidence type="ECO:0000313" key="2">
    <source>
        <dbReference type="Proteomes" id="UP000192266"/>
    </source>
</evidence>
<accession>A0A1W1VZB6</accession>
<evidence type="ECO:0000313" key="1">
    <source>
        <dbReference type="EMBL" id="SMB98613.1"/>
    </source>
</evidence>
<dbReference type="OrthoDB" id="9846043at2"/>
<reference evidence="1 2" key="1">
    <citation type="submission" date="2017-04" db="EMBL/GenBank/DDBJ databases">
        <authorList>
            <person name="Afonso C.L."/>
            <person name="Miller P.J."/>
            <person name="Scott M.A."/>
            <person name="Spackman E."/>
            <person name="Goraichik I."/>
            <person name="Dimitrov K.M."/>
            <person name="Suarez D.L."/>
            <person name="Swayne D.E."/>
        </authorList>
    </citation>
    <scope>NUCLEOTIDE SEQUENCE [LARGE SCALE GENOMIC DNA]</scope>
    <source>
        <strain evidence="1 2">DSM 11622</strain>
    </source>
</reference>
<name>A0A1W1VZB6_9BACT</name>
<keyword evidence="2" id="KW-1185">Reference proteome</keyword>